<dbReference type="CDD" id="cd00383">
    <property type="entry name" value="trans_reg_C"/>
    <property type="match status" value="1"/>
</dbReference>
<dbReference type="RefSeq" id="WP_258877023.1">
    <property type="nucleotide sequence ID" value="NZ_CP048914.1"/>
</dbReference>
<dbReference type="Pfam" id="PF00486">
    <property type="entry name" value="Trans_reg_C"/>
    <property type="match status" value="1"/>
</dbReference>
<feature type="modified residue" description="4-aspartylphosphate" evidence="2">
    <location>
        <position position="51"/>
    </location>
</feature>
<dbReference type="SUPFAM" id="SSF46894">
    <property type="entry name" value="C-terminal effector domain of the bipartite response regulators"/>
    <property type="match status" value="1"/>
</dbReference>
<dbReference type="SMART" id="SM00448">
    <property type="entry name" value="REC"/>
    <property type="match status" value="1"/>
</dbReference>
<dbReference type="GO" id="GO:0005829">
    <property type="term" value="C:cytosol"/>
    <property type="evidence" value="ECO:0007669"/>
    <property type="project" value="TreeGrafter"/>
</dbReference>
<evidence type="ECO:0000256" key="2">
    <source>
        <dbReference type="PROSITE-ProRule" id="PRU00169"/>
    </source>
</evidence>
<dbReference type="GO" id="GO:0006355">
    <property type="term" value="P:regulation of DNA-templated transcription"/>
    <property type="evidence" value="ECO:0007669"/>
    <property type="project" value="InterPro"/>
</dbReference>
<keyword evidence="2" id="KW-0597">Phosphoprotein</keyword>
<dbReference type="PROSITE" id="PS50110">
    <property type="entry name" value="RESPONSE_REGULATORY"/>
    <property type="match status" value="1"/>
</dbReference>
<dbReference type="GO" id="GO:0032993">
    <property type="term" value="C:protein-DNA complex"/>
    <property type="evidence" value="ECO:0007669"/>
    <property type="project" value="TreeGrafter"/>
</dbReference>
<keyword evidence="7" id="KW-1185">Reference proteome</keyword>
<dbReference type="Gene3D" id="3.40.50.2300">
    <property type="match status" value="1"/>
</dbReference>
<dbReference type="InterPro" id="IPR036388">
    <property type="entry name" value="WH-like_DNA-bd_sf"/>
</dbReference>
<keyword evidence="1 3" id="KW-0238">DNA-binding</keyword>
<dbReference type="PANTHER" id="PTHR48111:SF73">
    <property type="entry name" value="ALKALINE PHOSPHATASE SYNTHESIS TRANSCRIPTIONAL REGULATORY PROTEIN PHOP"/>
    <property type="match status" value="1"/>
</dbReference>
<sequence>MKIMILEDNIEINRILSESFQNEGYEVASFYNAFDAIEAFKHDKFHCVLTDLMLPIMSGEQFIKKIRVDYYGLIIAITAKVNDSDKLKVLELGADDYITKPFNKREVLLKVNNYIKKITRSNHTTSLNGGEFIYDFHNNNLRINKNEIILTSIEYLTLGELVKSLNKIITRESILQNIYYDDVDVFDRVIDGHIKKLRKKIKEHTATEYIKTVYGMGYKLVGVVDE</sequence>
<proteinExistence type="predicted"/>
<evidence type="ECO:0000256" key="1">
    <source>
        <dbReference type="ARBA" id="ARBA00023125"/>
    </source>
</evidence>
<dbReference type="PANTHER" id="PTHR48111">
    <property type="entry name" value="REGULATOR OF RPOS"/>
    <property type="match status" value="1"/>
</dbReference>
<dbReference type="Proteomes" id="UP000514720">
    <property type="component" value="Chromosome"/>
</dbReference>
<dbReference type="GO" id="GO:0000976">
    <property type="term" value="F:transcription cis-regulatory region binding"/>
    <property type="evidence" value="ECO:0007669"/>
    <property type="project" value="TreeGrafter"/>
</dbReference>
<dbReference type="InterPro" id="IPR011006">
    <property type="entry name" value="CheY-like_superfamily"/>
</dbReference>
<gene>
    <name evidence="6" type="ORF">G4Z02_05590</name>
</gene>
<dbReference type="CDD" id="cd17574">
    <property type="entry name" value="REC_OmpR"/>
    <property type="match status" value="1"/>
</dbReference>
<dbReference type="EMBL" id="CP048914">
    <property type="protein sequence ID" value="QMS85241.1"/>
    <property type="molecule type" value="Genomic_DNA"/>
</dbReference>
<feature type="DNA-binding region" description="OmpR/PhoB-type" evidence="3">
    <location>
        <begin position="124"/>
        <end position="222"/>
    </location>
</feature>
<dbReference type="AlphaFoldDB" id="A0A7L7KQZ6"/>
<reference evidence="6 7" key="1">
    <citation type="submission" date="2020-02" db="EMBL/GenBank/DDBJ databases">
        <authorList>
            <person name="Zheng R.K."/>
            <person name="Sun C.M."/>
        </authorList>
    </citation>
    <scope>NUCLEOTIDE SEQUENCE [LARGE SCALE GENOMIC DNA]</scope>
    <source>
        <strain evidence="7">zrk13</strain>
    </source>
</reference>
<evidence type="ECO:0000313" key="6">
    <source>
        <dbReference type="EMBL" id="QMS85241.1"/>
    </source>
</evidence>
<accession>A0A7L7KQZ6</accession>
<evidence type="ECO:0000313" key="7">
    <source>
        <dbReference type="Proteomes" id="UP000514720"/>
    </source>
</evidence>
<dbReference type="InterPro" id="IPR016032">
    <property type="entry name" value="Sig_transdc_resp-reg_C-effctor"/>
</dbReference>
<feature type="domain" description="OmpR/PhoB-type" evidence="5">
    <location>
        <begin position="124"/>
        <end position="222"/>
    </location>
</feature>
<dbReference type="SMART" id="SM00862">
    <property type="entry name" value="Trans_reg_C"/>
    <property type="match status" value="1"/>
</dbReference>
<dbReference type="Pfam" id="PF00072">
    <property type="entry name" value="Response_reg"/>
    <property type="match status" value="1"/>
</dbReference>
<dbReference type="InterPro" id="IPR001867">
    <property type="entry name" value="OmpR/PhoB-type_DNA-bd"/>
</dbReference>
<dbReference type="KEGG" id="xcl:G4Z02_05590"/>
<evidence type="ECO:0000259" key="4">
    <source>
        <dbReference type="PROSITE" id="PS50110"/>
    </source>
</evidence>
<feature type="domain" description="Response regulatory" evidence="4">
    <location>
        <begin position="2"/>
        <end position="115"/>
    </location>
</feature>
<protein>
    <submittedName>
        <fullName evidence="6">Response regulator transcription factor</fullName>
    </submittedName>
</protein>
<evidence type="ECO:0000259" key="5">
    <source>
        <dbReference type="PROSITE" id="PS51755"/>
    </source>
</evidence>
<evidence type="ECO:0000256" key="3">
    <source>
        <dbReference type="PROSITE-ProRule" id="PRU01091"/>
    </source>
</evidence>
<dbReference type="PROSITE" id="PS51755">
    <property type="entry name" value="OMPR_PHOB"/>
    <property type="match status" value="1"/>
</dbReference>
<organism evidence="6 7">
    <name type="scientific">Candidatus Xianfuyuplasma coldseepsis</name>
    <dbReference type="NCBI Taxonomy" id="2782163"/>
    <lineage>
        <taxon>Bacteria</taxon>
        <taxon>Bacillati</taxon>
        <taxon>Mycoplasmatota</taxon>
        <taxon>Mollicutes</taxon>
        <taxon>Candidatus Izemoplasmatales</taxon>
        <taxon>Candidatus Izemoplasmataceae</taxon>
        <taxon>Candidatus Xianfuyuplasma</taxon>
    </lineage>
</organism>
<dbReference type="GO" id="GO:0000156">
    <property type="term" value="F:phosphorelay response regulator activity"/>
    <property type="evidence" value="ECO:0007669"/>
    <property type="project" value="TreeGrafter"/>
</dbReference>
<dbReference type="SUPFAM" id="SSF52172">
    <property type="entry name" value="CheY-like"/>
    <property type="match status" value="1"/>
</dbReference>
<dbReference type="InterPro" id="IPR039420">
    <property type="entry name" value="WalR-like"/>
</dbReference>
<dbReference type="InterPro" id="IPR001789">
    <property type="entry name" value="Sig_transdc_resp-reg_receiver"/>
</dbReference>
<name>A0A7L7KQZ6_9MOLU</name>
<dbReference type="Gene3D" id="1.10.10.10">
    <property type="entry name" value="Winged helix-like DNA-binding domain superfamily/Winged helix DNA-binding domain"/>
    <property type="match status" value="1"/>
</dbReference>